<gene>
    <name evidence="1" type="ORF">FYJ72_03970</name>
</gene>
<accession>A0A6I2TYJ9</accession>
<reference evidence="1 2" key="1">
    <citation type="submission" date="2019-08" db="EMBL/GenBank/DDBJ databases">
        <title>In-depth cultivation of the pig gut microbiome towards novel bacterial diversity and tailored functional studies.</title>
        <authorList>
            <person name="Wylensek D."/>
            <person name="Hitch T.C.A."/>
            <person name="Clavel T."/>
        </authorList>
    </citation>
    <scope>NUCLEOTIDE SEQUENCE [LARGE SCALE GENOMIC DNA]</scope>
    <source>
        <strain evidence="1 2">LKV-178-WT-2C</strain>
    </source>
</reference>
<protein>
    <submittedName>
        <fullName evidence="1">Uncharacterized protein</fullName>
    </submittedName>
</protein>
<comment type="caution">
    <text evidence="1">The sequence shown here is derived from an EMBL/GenBank/DDBJ whole genome shotgun (WGS) entry which is preliminary data.</text>
</comment>
<dbReference type="Proteomes" id="UP000450161">
    <property type="component" value="Unassembled WGS sequence"/>
</dbReference>
<evidence type="ECO:0000313" key="1">
    <source>
        <dbReference type="EMBL" id="MST76860.1"/>
    </source>
</evidence>
<sequence>MKVLFYDKVYDTEKDTIDTIKDDLSKRLENKEGYLVPFYISVDEKARTTKFYIMRVFKDEVNFEDDTIYGADATMLLGKPLPAPCLFGFDAHFEKEYFEEVFKADAKDKEANRVKSIDIIENDVMVGMIVSYGK</sequence>
<dbReference type="RefSeq" id="WP_154480482.1">
    <property type="nucleotide sequence ID" value="NZ_VUNF01000004.1"/>
</dbReference>
<dbReference type="EMBL" id="VUNF01000004">
    <property type="protein sequence ID" value="MST76860.1"/>
    <property type="molecule type" value="Genomic_DNA"/>
</dbReference>
<name>A0A6I2TYJ9_9BACT</name>
<proteinExistence type="predicted"/>
<dbReference type="AlphaFoldDB" id="A0A6I2TYJ9"/>
<organism evidence="1 2">
    <name type="scientific">Segatella copri</name>
    <dbReference type="NCBI Taxonomy" id="165179"/>
    <lineage>
        <taxon>Bacteria</taxon>
        <taxon>Pseudomonadati</taxon>
        <taxon>Bacteroidota</taxon>
        <taxon>Bacteroidia</taxon>
        <taxon>Bacteroidales</taxon>
        <taxon>Prevotellaceae</taxon>
        <taxon>Segatella</taxon>
    </lineage>
</organism>
<evidence type="ECO:0000313" key="2">
    <source>
        <dbReference type="Proteomes" id="UP000450161"/>
    </source>
</evidence>